<dbReference type="InParanoid" id="F5Y9Y1"/>
<evidence type="ECO:0000256" key="2">
    <source>
        <dbReference type="ARBA" id="ARBA00008520"/>
    </source>
</evidence>
<dbReference type="SUPFAM" id="SSF53850">
    <property type="entry name" value="Periplasmic binding protein-like II"/>
    <property type="match status" value="1"/>
</dbReference>
<organism evidence="4 5">
    <name type="scientific">Leadbettera azotonutricia (strain ATCC BAA-888 / DSM 13862 / ZAS-9)</name>
    <name type="common">Treponema azotonutricium</name>
    <dbReference type="NCBI Taxonomy" id="545695"/>
    <lineage>
        <taxon>Bacteria</taxon>
        <taxon>Pseudomonadati</taxon>
        <taxon>Spirochaetota</taxon>
        <taxon>Spirochaetia</taxon>
        <taxon>Spirochaetales</taxon>
        <taxon>Breznakiellaceae</taxon>
        <taxon>Leadbettera</taxon>
    </lineage>
</organism>
<comment type="subcellular location">
    <subcellularLocation>
        <location evidence="1">Periplasm</location>
    </subcellularLocation>
</comment>
<dbReference type="OrthoDB" id="355435at2"/>
<dbReference type="eggNOG" id="COG1653">
    <property type="taxonomic scope" value="Bacteria"/>
</dbReference>
<dbReference type="PANTHER" id="PTHR43649">
    <property type="entry name" value="ARABINOSE-BINDING PROTEIN-RELATED"/>
    <property type="match status" value="1"/>
</dbReference>
<dbReference type="InterPro" id="IPR050490">
    <property type="entry name" value="Bact_solute-bd_prot1"/>
</dbReference>
<sequence>MKKTVLMSALVALLAIVLTQPLAAGGGGQSSSSAGSSSSAAAATVRITHDKTGAPDYQPYFLKAGEELKAVNGVGLEVVGYPSTDVYTAATRSALPTNSAPDLFSWWAGAWIQDLQKSGLLAPTTAVWDKYKADYSQGIRDMFTIDGQLYALPWGLEYWLVYYNKEVYSQLGLKEPASWDEFLSNCAKIKAAGKIPLNQTIVDEWPAFITFEEIASSVNPDLYNDLCTGKKKWTDPQAVEIFTIWRDMISKGYFTDPSVNYFSDVPRLFNDNQLIQIIGGTWFYKTNLIDLGVPESKVGFFFLKTRDGRKRAILEPSPILVAKNAPHLADALKAVDYWMSPVGNSFLAKQTESFPVNSKADISFLSPMKQAVQKEIVGGNYVTLTRFWENMPTELMLQVNGKFQEFIVNSATPQAITADIQKLCDAYFK</sequence>
<dbReference type="Gene3D" id="3.40.190.10">
    <property type="entry name" value="Periplasmic binding protein-like II"/>
    <property type="match status" value="2"/>
</dbReference>
<evidence type="ECO:0000256" key="1">
    <source>
        <dbReference type="ARBA" id="ARBA00004418"/>
    </source>
</evidence>
<dbReference type="HOGENOM" id="CLU_031285_12_4_12"/>
<keyword evidence="3" id="KW-0732">Signal</keyword>
<reference evidence="5" key="1">
    <citation type="submission" date="2009-12" db="EMBL/GenBank/DDBJ databases">
        <title>Complete sequence of Treponema azotonutricium strain ZAS-9.</title>
        <authorList>
            <person name="Tetu S.G."/>
            <person name="Matson E."/>
            <person name="Ren Q."/>
            <person name="Seshadri R."/>
            <person name="Elbourne L."/>
            <person name="Hassan K.A."/>
            <person name="Durkin A."/>
            <person name="Radune D."/>
            <person name="Mohamoud Y."/>
            <person name="Shay R."/>
            <person name="Jin S."/>
            <person name="Zhang X."/>
            <person name="Lucey K."/>
            <person name="Ballor N.R."/>
            <person name="Ottesen E."/>
            <person name="Rosenthal R."/>
            <person name="Allen A."/>
            <person name="Leadbetter J.R."/>
            <person name="Paulsen I.T."/>
        </authorList>
    </citation>
    <scope>NUCLEOTIDE SEQUENCE [LARGE SCALE GENOMIC DNA]</scope>
    <source>
        <strain evidence="5">ATCC BAA-888 / DSM 13862 / ZAS-9</strain>
    </source>
</reference>
<comment type="similarity">
    <text evidence="2">Belongs to the bacterial solute-binding protein 1 family.</text>
</comment>
<feature type="signal peptide" evidence="3">
    <location>
        <begin position="1"/>
        <end position="23"/>
    </location>
</feature>
<proteinExistence type="inferred from homology"/>
<dbReference type="InterPro" id="IPR006059">
    <property type="entry name" value="SBP"/>
</dbReference>
<evidence type="ECO:0000313" key="5">
    <source>
        <dbReference type="Proteomes" id="UP000009222"/>
    </source>
</evidence>
<dbReference type="STRING" id="545695.TREAZ_2082"/>
<feature type="chain" id="PRO_5003329787" evidence="3">
    <location>
        <begin position="24"/>
        <end position="429"/>
    </location>
</feature>
<reference evidence="4 5" key="2">
    <citation type="journal article" date="2011" name="ISME J.">
        <title>RNA-seq reveals cooperative metabolic interactions between two termite-gut spirochete species in co-culture.</title>
        <authorList>
            <person name="Rosenthal A.Z."/>
            <person name="Matson E.G."/>
            <person name="Eldar A."/>
            <person name="Leadbetter J.R."/>
        </authorList>
    </citation>
    <scope>NUCLEOTIDE SEQUENCE [LARGE SCALE GENOMIC DNA]</scope>
    <source>
        <strain evidence="5">ATCC BAA-888 / DSM 13862 / ZAS-9</strain>
    </source>
</reference>
<evidence type="ECO:0000256" key="3">
    <source>
        <dbReference type="SAM" id="SignalP"/>
    </source>
</evidence>
<dbReference type="GO" id="GO:0042597">
    <property type="term" value="C:periplasmic space"/>
    <property type="evidence" value="ECO:0007669"/>
    <property type="project" value="UniProtKB-SubCell"/>
</dbReference>
<dbReference type="RefSeq" id="WP_015709967.1">
    <property type="nucleotide sequence ID" value="NC_015577.1"/>
</dbReference>
<accession>F5Y9Y1</accession>
<protein>
    <submittedName>
        <fullName evidence="4">Putative extracellular solute-binding protein family 1</fullName>
    </submittedName>
</protein>
<dbReference type="PANTHER" id="PTHR43649:SF14">
    <property type="entry name" value="BLR3389 PROTEIN"/>
    <property type="match status" value="1"/>
</dbReference>
<dbReference type="Proteomes" id="UP000009222">
    <property type="component" value="Chromosome"/>
</dbReference>
<dbReference type="AlphaFoldDB" id="F5Y9Y1"/>
<dbReference type="Pfam" id="PF13416">
    <property type="entry name" value="SBP_bac_8"/>
    <property type="match status" value="1"/>
</dbReference>
<keyword evidence="5" id="KW-1185">Reference proteome</keyword>
<evidence type="ECO:0000313" key="4">
    <source>
        <dbReference type="EMBL" id="AEF80308.1"/>
    </source>
</evidence>
<dbReference type="KEGG" id="taz:TREAZ_2082"/>
<gene>
    <name evidence="4" type="ordered locus">TREAZ_2082</name>
</gene>
<dbReference type="EMBL" id="CP001841">
    <property type="protein sequence ID" value="AEF80308.1"/>
    <property type="molecule type" value="Genomic_DNA"/>
</dbReference>
<name>F5Y9Y1_LEAAZ</name>